<keyword evidence="12" id="KW-1185">Reference proteome</keyword>
<name>A0A1M5DUW7_9ACTN</name>
<dbReference type="GO" id="GO:0043190">
    <property type="term" value="C:ATP-binding cassette (ABC) transporter complex"/>
    <property type="evidence" value="ECO:0007669"/>
    <property type="project" value="InterPro"/>
</dbReference>
<dbReference type="EMBL" id="FQVX01000001">
    <property type="protein sequence ID" value="SHF70838.1"/>
    <property type="molecule type" value="Genomic_DNA"/>
</dbReference>
<dbReference type="InterPro" id="IPR000412">
    <property type="entry name" value="ABC_2_transport"/>
</dbReference>
<proteinExistence type="inferred from homology"/>
<feature type="transmembrane region" description="Helical" evidence="9">
    <location>
        <begin position="31"/>
        <end position="49"/>
    </location>
</feature>
<dbReference type="InterPro" id="IPR047817">
    <property type="entry name" value="ABC2_TM_bact-type"/>
</dbReference>
<evidence type="ECO:0000256" key="6">
    <source>
        <dbReference type="ARBA" id="ARBA00022989"/>
    </source>
</evidence>
<evidence type="ECO:0000256" key="5">
    <source>
        <dbReference type="ARBA" id="ARBA00022692"/>
    </source>
</evidence>
<keyword evidence="5 9" id="KW-0812">Transmembrane</keyword>
<protein>
    <recommendedName>
        <fullName evidence="9">Transport permease protein</fullName>
    </recommendedName>
</protein>
<feature type="transmembrane region" description="Helical" evidence="9">
    <location>
        <begin position="69"/>
        <end position="87"/>
    </location>
</feature>
<keyword evidence="8" id="KW-0046">Antibiotic resistance</keyword>
<sequence>MSTVTAVLSPRLTAATTGRVLRQLRHDHRTIAMMVLLPSLLLGLLYLLWRDVPALPGQPTVFDRVGLTMLGVFPFVVMFLVTSIAMLRERTSGTLERLLTTPLSRLDLLLGYGTAFGLAAAVQAAVTVTVATTLYDLDVAGSLWLVVLIAVADALLGVALGLLASAFARSEFQAVQFMPVVVLPQFFLCGLLVPREQMAGWLQAVSDVLPLTYAVEALQEVGRSSTGTGTMWTDVGVVAGAAVLALALAAATLRRRSS</sequence>
<comment type="subcellular location">
    <subcellularLocation>
        <location evidence="1 9">Cell membrane</location>
        <topology evidence="1 9">Multi-pass membrane protein</topology>
    </subcellularLocation>
</comment>
<keyword evidence="4 9" id="KW-1003">Cell membrane</keyword>
<dbReference type="GO" id="GO:0140359">
    <property type="term" value="F:ABC-type transporter activity"/>
    <property type="evidence" value="ECO:0007669"/>
    <property type="project" value="InterPro"/>
</dbReference>
<organism evidence="11 12">
    <name type="scientific">Geodermatophilus nigrescens</name>
    <dbReference type="NCBI Taxonomy" id="1070870"/>
    <lineage>
        <taxon>Bacteria</taxon>
        <taxon>Bacillati</taxon>
        <taxon>Actinomycetota</taxon>
        <taxon>Actinomycetes</taxon>
        <taxon>Geodermatophilales</taxon>
        <taxon>Geodermatophilaceae</taxon>
        <taxon>Geodermatophilus</taxon>
    </lineage>
</organism>
<keyword evidence="7 9" id="KW-0472">Membrane</keyword>
<keyword evidence="3 9" id="KW-0813">Transport</keyword>
<dbReference type="STRING" id="1070870.SAMN05444351_0544"/>
<evidence type="ECO:0000256" key="4">
    <source>
        <dbReference type="ARBA" id="ARBA00022475"/>
    </source>
</evidence>
<dbReference type="Pfam" id="PF01061">
    <property type="entry name" value="ABC2_membrane"/>
    <property type="match status" value="1"/>
</dbReference>
<gene>
    <name evidence="11" type="ORF">SAMN05444351_0544</name>
</gene>
<evidence type="ECO:0000256" key="9">
    <source>
        <dbReference type="RuleBase" id="RU361157"/>
    </source>
</evidence>
<dbReference type="PIRSF" id="PIRSF006648">
    <property type="entry name" value="DrrB"/>
    <property type="match status" value="1"/>
</dbReference>
<evidence type="ECO:0000256" key="2">
    <source>
        <dbReference type="ARBA" id="ARBA00007783"/>
    </source>
</evidence>
<dbReference type="PROSITE" id="PS51012">
    <property type="entry name" value="ABC_TM2"/>
    <property type="match status" value="1"/>
</dbReference>
<comment type="similarity">
    <text evidence="2 9">Belongs to the ABC-2 integral membrane protein family.</text>
</comment>
<dbReference type="InterPro" id="IPR013525">
    <property type="entry name" value="ABC2_TM"/>
</dbReference>
<dbReference type="AlphaFoldDB" id="A0A1M5DUW7"/>
<feature type="transmembrane region" description="Helical" evidence="9">
    <location>
        <begin position="174"/>
        <end position="193"/>
    </location>
</feature>
<evidence type="ECO:0000256" key="1">
    <source>
        <dbReference type="ARBA" id="ARBA00004651"/>
    </source>
</evidence>
<feature type="transmembrane region" description="Helical" evidence="9">
    <location>
        <begin position="143"/>
        <end position="167"/>
    </location>
</feature>
<evidence type="ECO:0000259" key="10">
    <source>
        <dbReference type="PROSITE" id="PS51012"/>
    </source>
</evidence>
<evidence type="ECO:0000256" key="8">
    <source>
        <dbReference type="ARBA" id="ARBA00023251"/>
    </source>
</evidence>
<evidence type="ECO:0000313" key="11">
    <source>
        <dbReference type="EMBL" id="SHF70838.1"/>
    </source>
</evidence>
<feature type="transmembrane region" description="Helical" evidence="9">
    <location>
        <begin position="235"/>
        <end position="253"/>
    </location>
</feature>
<dbReference type="RefSeq" id="WP_245794254.1">
    <property type="nucleotide sequence ID" value="NZ_FQVX01000001.1"/>
</dbReference>
<dbReference type="InterPro" id="IPR051449">
    <property type="entry name" value="ABC-2_transporter_component"/>
</dbReference>
<evidence type="ECO:0000256" key="7">
    <source>
        <dbReference type="ARBA" id="ARBA00023136"/>
    </source>
</evidence>
<evidence type="ECO:0000313" key="12">
    <source>
        <dbReference type="Proteomes" id="UP000184471"/>
    </source>
</evidence>
<feature type="transmembrane region" description="Helical" evidence="9">
    <location>
        <begin position="108"/>
        <end position="131"/>
    </location>
</feature>
<feature type="domain" description="ABC transmembrane type-2" evidence="10">
    <location>
        <begin position="29"/>
        <end position="256"/>
    </location>
</feature>
<dbReference type="Proteomes" id="UP000184471">
    <property type="component" value="Unassembled WGS sequence"/>
</dbReference>
<accession>A0A1M5DUW7</accession>
<keyword evidence="6 9" id="KW-1133">Transmembrane helix</keyword>
<dbReference type="PANTHER" id="PTHR30294:SF38">
    <property type="entry name" value="TRANSPORT PERMEASE PROTEIN"/>
    <property type="match status" value="1"/>
</dbReference>
<reference evidence="11 12" key="1">
    <citation type="submission" date="2016-11" db="EMBL/GenBank/DDBJ databases">
        <authorList>
            <person name="Jaros S."/>
            <person name="Januszkiewicz K."/>
            <person name="Wedrychowicz H."/>
        </authorList>
    </citation>
    <scope>NUCLEOTIDE SEQUENCE [LARGE SCALE GENOMIC DNA]</scope>
    <source>
        <strain evidence="11 12">DSM 45408</strain>
    </source>
</reference>
<dbReference type="PANTHER" id="PTHR30294">
    <property type="entry name" value="MEMBRANE COMPONENT OF ABC TRANSPORTER YHHJ-RELATED"/>
    <property type="match status" value="1"/>
</dbReference>
<dbReference type="GO" id="GO:0046677">
    <property type="term" value="P:response to antibiotic"/>
    <property type="evidence" value="ECO:0007669"/>
    <property type="project" value="UniProtKB-KW"/>
</dbReference>
<evidence type="ECO:0000256" key="3">
    <source>
        <dbReference type="ARBA" id="ARBA00022448"/>
    </source>
</evidence>